<evidence type="ECO:0000256" key="7">
    <source>
        <dbReference type="ARBA" id="ARBA00023136"/>
    </source>
</evidence>
<reference evidence="11" key="1">
    <citation type="submission" date="2025-08" db="UniProtKB">
        <authorList>
            <consortium name="Ensembl"/>
        </authorList>
    </citation>
    <scope>IDENTIFICATION</scope>
</reference>
<protein>
    <recommendedName>
        <fullName evidence="10">G-protein coupled receptors family 1 profile domain-containing protein</fullName>
    </recommendedName>
</protein>
<evidence type="ECO:0000313" key="12">
    <source>
        <dbReference type="Proteomes" id="UP000472274"/>
    </source>
</evidence>
<dbReference type="SUPFAM" id="SSF81321">
    <property type="entry name" value="Family A G protein-coupled receptor-like"/>
    <property type="match status" value="1"/>
</dbReference>
<feature type="transmembrane region" description="Helical" evidence="9">
    <location>
        <begin position="152"/>
        <end position="175"/>
    </location>
</feature>
<evidence type="ECO:0000256" key="2">
    <source>
        <dbReference type="ARBA" id="ARBA00004141"/>
    </source>
</evidence>
<name>A0A674I5V3_9SAUR</name>
<dbReference type="InterPro" id="IPR000276">
    <property type="entry name" value="GPCR_Rhodpsn"/>
</dbReference>
<keyword evidence="12" id="KW-1185">Reference proteome</keyword>
<dbReference type="PRINTS" id="PR00237">
    <property type="entry name" value="GPCRRHODOPSN"/>
</dbReference>
<dbReference type="InterPro" id="IPR017452">
    <property type="entry name" value="GPCR_Rhodpsn_7TM"/>
</dbReference>
<evidence type="ECO:0000256" key="1">
    <source>
        <dbReference type="ARBA" id="ARBA00002936"/>
    </source>
</evidence>
<dbReference type="FunFam" id="1.20.1070.10:FF:000006">
    <property type="entry name" value="Olfactory receptor"/>
    <property type="match status" value="1"/>
</dbReference>
<dbReference type="InterPro" id="IPR000725">
    <property type="entry name" value="Olfact_rcpt"/>
</dbReference>
<evidence type="ECO:0000256" key="5">
    <source>
        <dbReference type="ARBA" id="ARBA00022725"/>
    </source>
</evidence>
<dbReference type="GO" id="GO:0004930">
    <property type="term" value="F:G protein-coupled receptor activity"/>
    <property type="evidence" value="ECO:0007669"/>
    <property type="project" value="InterPro"/>
</dbReference>
<dbReference type="Gene3D" id="1.20.1070.10">
    <property type="entry name" value="Rhodopsin 7-helix transmembrane proteins"/>
    <property type="match status" value="1"/>
</dbReference>
<dbReference type="Pfam" id="PF13853">
    <property type="entry name" value="7tm_4"/>
    <property type="match status" value="1"/>
</dbReference>
<feature type="transmembrane region" description="Helical" evidence="9">
    <location>
        <begin position="72"/>
        <end position="101"/>
    </location>
</feature>
<evidence type="ECO:0000259" key="10">
    <source>
        <dbReference type="PROSITE" id="PS50262"/>
    </source>
</evidence>
<evidence type="ECO:0000313" key="11">
    <source>
        <dbReference type="Ensembl" id="ENSTMTP00000004751.1"/>
    </source>
</evidence>
<dbReference type="InParanoid" id="A0A674I5V3"/>
<sequence>PIGHLIPYSMSDSNTTDVTNPSTFILLGIPGLEMAHVWISIPFCAMYAIAILGNFTILFIVKREPSLHGPMYYFLCMLAVTDLVLCTSIMPKTLSIFWFSYREINFSACLTQMYFLHCFSVMESGIFVAMALDRYVAICDPLRHSTILTNPVVAKIGLAVMLRGGIFVLPFSLLVRRLPFCQRCLISHSYCEHMAVVKLVCGDATVSVIYGLFVAFMVVGFDVFIISVSYAIIPQAVLRLLCTDTHLKFFSTYMSHFCVILEYYIPAFFMFLTHRFGHNVPHHVHIRVGNLYLLTPPVLNTVVDGMKTKLIRERVLYIFQQKVIWAVCACLI</sequence>
<keyword evidence="6 9" id="KW-1133">Transmembrane helix</keyword>
<feature type="domain" description="G-protein coupled receptors family 1 profile" evidence="10">
    <location>
        <begin position="53"/>
        <end position="304"/>
    </location>
</feature>
<comment type="subcellular location">
    <subcellularLocation>
        <location evidence="2">Membrane</location>
        <topology evidence="2">Multi-pass membrane protein</topology>
    </subcellularLocation>
</comment>
<organism evidence="11 12">
    <name type="scientific">Terrapene triunguis</name>
    <name type="common">Three-toed box turtle</name>
    <dbReference type="NCBI Taxonomy" id="2587831"/>
    <lineage>
        <taxon>Eukaryota</taxon>
        <taxon>Metazoa</taxon>
        <taxon>Chordata</taxon>
        <taxon>Craniata</taxon>
        <taxon>Vertebrata</taxon>
        <taxon>Euteleostomi</taxon>
        <taxon>Archelosauria</taxon>
        <taxon>Testudinata</taxon>
        <taxon>Testudines</taxon>
        <taxon>Cryptodira</taxon>
        <taxon>Durocryptodira</taxon>
        <taxon>Testudinoidea</taxon>
        <taxon>Emydidae</taxon>
        <taxon>Terrapene</taxon>
    </lineage>
</organism>
<dbReference type="GO" id="GO:0005886">
    <property type="term" value="C:plasma membrane"/>
    <property type="evidence" value="ECO:0007669"/>
    <property type="project" value="TreeGrafter"/>
</dbReference>
<accession>A0A674I5V3</accession>
<dbReference type="InterPro" id="IPR050402">
    <property type="entry name" value="OR51/52/56-like"/>
</dbReference>
<dbReference type="GO" id="GO:0004984">
    <property type="term" value="F:olfactory receptor activity"/>
    <property type="evidence" value="ECO:0007669"/>
    <property type="project" value="InterPro"/>
</dbReference>
<dbReference type="AlphaFoldDB" id="A0A674I5V3"/>
<dbReference type="PROSITE" id="PS50262">
    <property type="entry name" value="G_PROTEIN_RECEP_F1_2"/>
    <property type="match status" value="1"/>
</dbReference>
<dbReference type="PANTHER" id="PTHR26450">
    <property type="entry name" value="OLFACTORY RECEPTOR 56B1-RELATED"/>
    <property type="match status" value="1"/>
</dbReference>
<dbReference type="PRINTS" id="PR00245">
    <property type="entry name" value="OLFACTORYR"/>
</dbReference>
<dbReference type="CDD" id="cd15951">
    <property type="entry name" value="7tmA_OR52R_52L-like"/>
    <property type="match status" value="1"/>
</dbReference>
<keyword evidence="4 9" id="KW-0812">Transmembrane</keyword>
<dbReference type="Proteomes" id="UP000472274">
    <property type="component" value="Unplaced"/>
</dbReference>
<comment type="function">
    <text evidence="1">Odorant receptor.</text>
</comment>
<evidence type="ECO:0000256" key="9">
    <source>
        <dbReference type="SAM" id="Phobius"/>
    </source>
</evidence>
<evidence type="ECO:0000256" key="8">
    <source>
        <dbReference type="ARBA" id="ARBA00023224"/>
    </source>
</evidence>
<dbReference type="Ensembl" id="ENSTMTT00000004906.1">
    <property type="protein sequence ID" value="ENSTMTP00000004751.1"/>
    <property type="gene ID" value="ENSTMTG00000003517.1"/>
</dbReference>
<feature type="transmembrane region" description="Helical" evidence="9">
    <location>
        <begin position="37"/>
        <end position="60"/>
    </location>
</feature>
<keyword evidence="8" id="KW-0807">Transducer</keyword>
<feature type="transmembrane region" description="Helical" evidence="9">
    <location>
        <begin position="208"/>
        <end position="233"/>
    </location>
</feature>
<dbReference type="PANTHER" id="PTHR26450:SF156">
    <property type="entry name" value="OLFACTORY RECEPTOR 52R1"/>
    <property type="match status" value="1"/>
</dbReference>
<dbReference type="GeneTree" id="ENSGT01150000286912"/>
<evidence type="ECO:0000256" key="6">
    <source>
        <dbReference type="ARBA" id="ARBA00022989"/>
    </source>
</evidence>
<reference evidence="11" key="2">
    <citation type="submission" date="2025-09" db="UniProtKB">
        <authorList>
            <consortium name="Ensembl"/>
        </authorList>
    </citation>
    <scope>IDENTIFICATION</scope>
</reference>
<keyword evidence="7 9" id="KW-0472">Membrane</keyword>
<feature type="transmembrane region" description="Helical" evidence="9">
    <location>
        <begin position="113"/>
        <end position="132"/>
    </location>
</feature>
<evidence type="ECO:0000256" key="4">
    <source>
        <dbReference type="ARBA" id="ARBA00022692"/>
    </source>
</evidence>
<proteinExistence type="predicted"/>
<keyword evidence="5" id="KW-0552">Olfaction</keyword>
<feature type="transmembrane region" description="Helical" evidence="9">
    <location>
        <begin position="253"/>
        <end position="272"/>
    </location>
</feature>
<evidence type="ECO:0000256" key="3">
    <source>
        <dbReference type="ARBA" id="ARBA00022606"/>
    </source>
</evidence>
<keyword evidence="3" id="KW-0716">Sensory transduction</keyword>